<dbReference type="OrthoDB" id="9810080at2"/>
<dbReference type="InterPro" id="IPR040079">
    <property type="entry name" value="Glutathione_S-Trfase"/>
</dbReference>
<dbReference type="SUPFAM" id="SSF47616">
    <property type="entry name" value="GST C-terminal domain-like"/>
    <property type="match status" value="1"/>
</dbReference>
<dbReference type="InterPro" id="IPR050931">
    <property type="entry name" value="Mito_Protein_Transport_Metaxin"/>
</dbReference>
<keyword evidence="3" id="KW-0808">Transferase</keyword>
<dbReference type="SFLD" id="SFLDG01180">
    <property type="entry name" value="SUF1"/>
    <property type="match status" value="1"/>
</dbReference>
<dbReference type="SFLD" id="SFLDS00019">
    <property type="entry name" value="Glutathione_Transferase_(cytos"/>
    <property type="match status" value="1"/>
</dbReference>
<dbReference type="Pfam" id="PF17171">
    <property type="entry name" value="GST_C_6"/>
    <property type="match status" value="1"/>
</dbReference>
<proteinExistence type="predicted"/>
<reference evidence="4" key="1">
    <citation type="submission" date="2017-04" db="EMBL/GenBank/DDBJ databases">
        <authorList>
            <person name="Varghese N."/>
            <person name="Submissions S."/>
        </authorList>
    </citation>
    <scope>NUCLEOTIDE SEQUENCE [LARGE SCALE GENOMIC DNA]</scope>
    <source>
        <strain evidence="4">RKEM611</strain>
    </source>
</reference>
<dbReference type="CDD" id="cd03193">
    <property type="entry name" value="GST_C_Metaxin"/>
    <property type="match status" value="1"/>
</dbReference>
<evidence type="ECO:0000259" key="2">
    <source>
        <dbReference type="Pfam" id="PF17172"/>
    </source>
</evidence>
<sequence>MLKLIVYPKGPDPKLINPSPFCAKSEVFLRMAHVEHKIEEFAGNPAKFAKKKLPVLEIKPGEYICDSYFIQKYLENQFSAKLDQHLSPDMHAEGFAFTKMLEEFFYWALLHERWFIDENWVKLRDSYFGHIPAILRKFLAGMIRKSSFKSAWGHGMSRHSDQDILSLGSECLKHLAHYLGQKPYILGDQVSSYDATSYAFIASVLHSHLGPELRKSAESYHYLRDYDQRMYQRVFEGQSATQEEPSRRQAKS</sequence>
<dbReference type="SFLD" id="SFLDG01200">
    <property type="entry name" value="SUF1.1"/>
    <property type="match status" value="1"/>
</dbReference>
<dbReference type="InterPro" id="IPR026928">
    <property type="entry name" value="FAX/IsoI-like"/>
</dbReference>
<keyword evidence="4" id="KW-1185">Reference proteome</keyword>
<dbReference type="Gene3D" id="1.20.1050.10">
    <property type="match status" value="1"/>
</dbReference>
<dbReference type="InterPro" id="IPR012336">
    <property type="entry name" value="Thioredoxin-like_fold"/>
</dbReference>
<dbReference type="PANTHER" id="PTHR12289:SF41">
    <property type="entry name" value="FAILED AXON CONNECTIONS-RELATED"/>
    <property type="match status" value="1"/>
</dbReference>
<protein>
    <submittedName>
        <fullName evidence="3">Glutathione S-transferase</fullName>
    </submittedName>
</protein>
<dbReference type="GO" id="GO:0005737">
    <property type="term" value="C:cytoplasm"/>
    <property type="evidence" value="ECO:0007669"/>
    <property type="project" value="TreeGrafter"/>
</dbReference>
<feature type="domain" description="Metaxin glutathione S-transferase" evidence="1">
    <location>
        <begin position="169"/>
        <end position="230"/>
    </location>
</feature>
<evidence type="ECO:0000313" key="3">
    <source>
        <dbReference type="EMBL" id="SMF12373.1"/>
    </source>
</evidence>
<organism evidence="3 4">
    <name type="scientific">Pseudobacteriovorax antillogorgiicola</name>
    <dbReference type="NCBI Taxonomy" id="1513793"/>
    <lineage>
        <taxon>Bacteria</taxon>
        <taxon>Pseudomonadati</taxon>
        <taxon>Bdellovibrionota</taxon>
        <taxon>Oligoflexia</taxon>
        <taxon>Oligoflexales</taxon>
        <taxon>Pseudobacteriovoracaceae</taxon>
        <taxon>Pseudobacteriovorax</taxon>
    </lineage>
</organism>
<dbReference type="RefSeq" id="WP_132317389.1">
    <property type="nucleotide sequence ID" value="NZ_FWZT01000005.1"/>
</dbReference>
<dbReference type="InterPro" id="IPR036249">
    <property type="entry name" value="Thioredoxin-like_sf"/>
</dbReference>
<dbReference type="InterPro" id="IPR036282">
    <property type="entry name" value="Glutathione-S-Trfase_C_sf"/>
</dbReference>
<evidence type="ECO:0000313" key="4">
    <source>
        <dbReference type="Proteomes" id="UP000192907"/>
    </source>
</evidence>
<evidence type="ECO:0000259" key="1">
    <source>
        <dbReference type="Pfam" id="PF17171"/>
    </source>
</evidence>
<dbReference type="EMBL" id="FWZT01000005">
    <property type="protein sequence ID" value="SMF12373.1"/>
    <property type="molecule type" value="Genomic_DNA"/>
</dbReference>
<feature type="domain" description="Thioredoxin-like fold" evidence="2">
    <location>
        <begin position="20"/>
        <end position="119"/>
    </location>
</feature>
<dbReference type="Gene3D" id="3.40.30.10">
    <property type="entry name" value="Glutaredoxin"/>
    <property type="match status" value="1"/>
</dbReference>
<accession>A0A1Y6BHW4</accession>
<dbReference type="Proteomes" id="UP000192907">
    <property type="component" value="Unassembled WGS sequence"/>
</dbReference>
<gene>
    <name evidence="3" type="ORF">SAMN06296036_105158</name>
</gene>
<dbReference type="InterPro" id="IPR033468">
    <property type="entry name" value="Metaxin_GST"/>
</dbReference>
<name>A0A1Y6BHW4_9BACT</name>
<dbReference type="PANTHER" id="PTHR12289">
    <property type="entry name" value="METAXIN RELATED"/>
    <property type="match status" value="1"/>
</dbReference>
<dbReference type="STRING" id="1513793.SAMN06296036_105158"/>
<dbReference type="GO" id="GO:0016740">
    <property type="term" value="F:transferase activity"/>
    <property type="evidence" value="ECO:0007669"/>
    <property type="project" value="UniProtKB-KW"/>
</dbReference>
<dbReference type="AlphaFoldDB" id="A0A1Y6BHW4"/>
<dbReference type="SUPFAM" id="SSF52833">
    <property type="entry name" value="Thioredoxin-like"/>
    <property type="match status" value="1"/>
</dbReference>
<dbReference type="Pfam" id="PF17172">
    <property type="entry name" value="GST_N_4"/>
    <property type="match status" value="1"/>
</dbReference>